<dbReference type="EMBL" id="QNUK01000207">
    <property type="protein sequence ID" value="KAF5898193.1"/>
    <property type="molecule type" value="Genomic_DNA"/>
</dbReference>
<name>A0A8J4U068_CLAMG</name>
<reference evidence="2" key="1">
    <citation type="submission" date="2020-07" db="EMBL/GenBank/DDBJ databases">
        <title>Clarias magur genome sequencing, assembly and annotation.</title>
        <authorList>
            <person name="Kushwaha B."/>
            <person name="Kumar R."/>
            <person name="Das P."/>
            <person name="Joshi C.G."/>
            <person name="Kumar D."/>
            <person name="Nagpure N.S."/>
            <person name="Pandey M."/>
            <person name="Agarwal S."/>
            <person name="Srivastava S."/>
            <person name="Singh M."/>
            <person name="Sahoo L."/>
            <person name="Jayasankar P."/>
            <person name="Meher P.K."/>
            <person name="Koringa P.G."/>
            <person name="Iquebal M.A."/>
            <person name="Das S.P."/>
            <person name="Bit A."/>
            <person name="Patnaik S."/>
            <person name="Patel N."/>
            <person name="Shah T.M."/>
            <person name="Hinsu A."/>
            <person name="Jena J.K."/>
        </authorList>
    </citation>
    <scope>NUCLEOTIDE SEQUENCE</scope>
    <source>
        <strain evidence="2">CIFAMagur01</strain>
        <tissue evidence="2">Testis</tissue>
    </source>
</reference>
<feature type="non-terminal residue" evidence="2">
    <location>
        <position position="90"/>
    </location>
</feature>
<sequence length="90" mass="9586">SAPSSWLEMNNFIGDLMAFSASGSSQLLKSVNNQSLRTAWEGAGTETPAPKSCYPAQTDPQSQSQRKNVAGISLHSGVRIQEAASCDQQQ</sequence>
<keyword evidence="3" id="KW-1185">Reference proteome</keyword>
<feature type="region of interest" description="Disordered" evidence="1">
    <location>
        <begin position="39"/>
        <end position="71"/>
    </location>
</feature>
<dbReference type="OrthoDB" id="8113227at2759"/>
<evidence type="ECO:0000313" key="3">
    <source>
        <dbReference type="Proteomes" id="UP000727407"/>
    </source>
</evidence>
<organism evidence="2 3">
    <name type="scientific">Clarias magur</name>
    <name type="common">Asian catfish</name>
    <name type="synonym">Macropteronotus magur</name>
    <dbReference type="NCBI Taxonomy" id="1594786"/>
    <lineage>
        <taxon>Eukaryota</taxon>
        <taxon>Metazoa</taxon>
        <taxon>Chordata</taxon>
        <taxon>Craniata</taxon>
        <taxon>Vertebrata</taxon>
        <taxon>Euteleostomi</taxon>
        <taxon>Actinopterygii</taxon>
        <taxon>Neopterygii</taxon>
        <taxon>Teleostei</taxon>
        <taxon>Ostariophysi</taxon>
        <taxon>Siluriformes</taxon>
        <taxon>Clariidae</taxon>
        <taxon>Clarias</taxon>
    </lineage>
</organism>
<accession>A0A8J4U068</accession>
<evidence type="ECO:0000313" key="2">
    <source>
        <dbReference type="EMBL" id="KAF5898193.1"/>
    </source>
</evidence>
<feature type="non-terminal residue" evidence="2">
    <location>
        <position position="1"/>
    </location>
</feature>
<proteinExistence type="predicted"/>
<dbReference type="Proteomes" id="UP000727407">
    <property type="component" value="Unassembled WGS sequence"/>
</dbReference>
<feature type="compositionally biased region" description="Polar residues" evidence="1">
    <location>
        <begin position="58"/>
        <end position="67"/>
    </location>
</feature>
<gene>
    <name evidence="2" type="ORF">DAT39_012106</name>
</gene>
<protein>
    <submittedName>
        <fullName evidence="2">Zinc finger protein</fullName>
    </submittedName>
</protein>
<dbReference type="AlphaFoldDB" id="A0A8J4U068"/>
<evidence type="ECO:0000256" key="1">
    <source>
        <dbReference type="SAM" id="MobiDB-lite"/>
    </source>
</evidence>
<comment type="caution">
    <text evidence="2">The sequence shown here is derived from an EMBL/GenBank/DDBJ whole genome shotgun (WGS) entry which is preliminary data.</text>
</comment>